<comment type="caution">
    <text evidence="2">The sequence shown here is derived from an EMBL/GenBank/DDBJ whole genome shotgun (WGS) entry which is preliminary data.</text>
</comment>
<name>A0ABW2R516_9BURK</name>
<dbReference type="Pfam" id="PF11162">
    <property type="entry name" value="DUF2946"/>
    <property type="match status" value="1"/>
</dbReference>
<dbReference type="EMBL" id="JBHTBX010000002">
    <property type="protein sequence ID" value="MFC7433573.1"/>
    <property type="molecule type" value="Genomic_DNA"/>
</dbReference>
<feature type="chain" id="PRO_5045811119" evidence="1">
    <location>
        <begin position="32"/>
        <end position="133"/>
    </location>
</feature>
<dbReference type="Proteomes" id="UP001596495">
    <property type="component" value="Unassembled WGS sequence"/>
</dbReference>
<reference evidence="3" key="1">
    <citation type="journal article" date="2019" name="Int. J. Syst. Evol. Microbiol.">
        <title>The Global Catalogue of Microorganisms (GCM) 10K type strain sequencing project: providing services to taxonomists for standard genome sequencing and annotation.</title>
        <authorList>
            <consortium name="The Broad Institute Genomics Platform"/>
            <consortium name="The Broad Institute Genome Sequencing Center for Infectious Disease"/>
            <person name="Wu L."/>
            <person name="Ma J."/>
        </authorList>
    </citation>
    <scope>NUCLEOTIDE SEQUENCE [LARGE SCALE GENOMIC DNA]</scope>
    <source>
        <strain evidence="3">CCUG 54518</strain>
    </source>
</reference>
<proteinExistence type="predicted"/>
<sequence length="133" mass="13958">MTFLRLYRRFGAWLAILALLAGALSPTLAQAMVTGSDRADWLEVCSVSGMVWVKADTGEVSDHQPDDGQPVGSAVQHCPWCTLHGAGAGLPPVDPPALTLGERATDLPPAFYRAPVGATVWASAHSRAPPLTA</sequence>
<keyword evidence="1" id="KW-0732">Signal</keyword>
<feature type="signal peptide" evidence="1">
    <location>
        <begin position="1"/>
        <end position="31"/>
    </location>
</feature>
<evidence type="ECO:0000313" key="3">
    <source>
        <dbReference type="Proteomes" id="UP001596495"/>
    </source>
</evidence>
<evidence type="ECO:0000313" key="2">
    <source>
        <dbReference type="EMBL" id="MFC7433573.1"/>
    </source>
</evidence>
<dbReference type="InterPro" id="IPR021333">
    <property type="entry name" value="DUF2946"/>
</dbReference>
<protein>
    <submittedName>
        <fullName evidence="2">DUF2946 domain-containing protein</fullName>
    </submittedName>
</protein>
<dbReference type="RefSeq" id="WP_382253868.1">
    <property type="nucleotide sequence ID" value="NZ_JBHTBX010000002.1"/>
</dbReference>
<gene>
    <name evidence="2" type="ORF">ACFQNJ_03515</name>
</gene>
<organism evidence="2 3">
    <name type="scientific">Hydrogenophaga bisanensis</name>
    <dbReference type="NCBI Taxonomy" id="439611"/>
    <lineage>
        <taxon>Bacteria</taxon>
        <taxon>Pseudomonadati</taxon>
        <taxon>Pseudomonadota</taxon>
        <taxon>Betaproteobacteria</taxon>
        <taxon>Burkholderiales</taxon>
        <taxon>Comamonadaceae</taxon>
        <taxon>Hydrogenophaga</taxon>
    </lineage>
</organism>
<keyword evidence="3" id="KW-1185">Reference proteome</keyword>
<evidence type="ECO:0000256" key="1">
    <source>
        <dbReference type="SAM" id="SignalP"/>
    </source>
</evidence>
<accession>A0ABW2R516</accession>